<dbReference type="AlphaFoldDB" id="A0A0N4YRQ1"/>
<sequence length="140" mass="15253">MGFHQDLFADACQVLDALACLNETDMRLIRTKTAEQLKEDGAIQAKLKAFANMNETSTADERCLIEDMYLLCGYIVQGTMTKPEAATQFIPWFRTDKGGQSLCKKYYKDMPPGLCGSQAPPPATAPPPETAPPPATAPPL</sequence>
<feature type="compositionally biased region" description="Pro residues" evidence="1">
    <location>
        <begin position="119"/>
        <end position="140"/>
    </location>
</feature>
<accession>A0A0N4YRQ1</accession>
<protein>
    <submittedName>
        <fullName evidence="4">Actin-related protein 2/3 complex subunit 5</fullName>
    </submittedName>
</protein>
<keyword evidence="3" id="KW-1185">Reference proteome</keyword>
<evidence type="ECO:0000313" key="2">
    <source>
        <dbReference type="EMBL" id="VDL83660.1"/>
    </source>
</evidence>
<dbReference type="EMBL" id="UYSL01024628">
    <property type="protein sequence ID" value="VDL83660.1"/>
    <property type="molecule type" value="Genomic_DNA"/>
</dbReference>
<reference evidence="4" key="1">
    <citation type="submission" date="2017-02" db="UniProtKB">
        <authorList>
            <consortium name="WormBaseParasite"/>
        </authorList>
    </citation>
    <scope>IDENTIFICATION</scope>
</reference>
<name>A0A0N4YRQ1_NIPBR</name>
<reference evidence="2 3" key="2">
    <citation type="submission" date="2018-11" db="EMBL/GenBank/DDBJ databases">
        <authorList>
            <consortium name="Pathogen Informatics"/>
        </authorList>
    </citation>
    <scope>NUCLEOTIDE SEQUENCE [LARGE SCALE GENOMIC DNA]</scope>
</reference>
<evidence type="ECO:0000313" key="3">
    <source>
        <dbReference type="Proteomes" id="UP000271162"/>
    </source>
</evidence>
<evidence type="ECO:0000256" key="1">
    <source>
        <dbReference type="SAM" id="MobiDB-lite"/>
    </source>
</evidence>
<feature type="region of interest" description="Disordered" evidence="1">
    <location>
        <begin position="114"/>
        <end position="140"/>
    </location>
</feature>
<dbReference type="WBParaSite" id="NBR_0001992301-mRNA-1">
    <property type="protein sequence ID" value="NBR_0001992301-mRNA-1"/>
    <property type="gene ID" value="NBR_0001992301"/>
</dbReference>
<organism evidence="4">
    <name type="scientific">Nippostrongylus brasiliensis</name>
    <name type="common">Rat hookworm</name>
    <dbReference type="NCBI Taxonomy" id="27835"/>
    <lineage>
        <taxon>Eukaryota</taxon>
        <taxon>Metazoa</taxon>
        <taxon>Ecdysozoa</taxon>
        <taxon>Nematoda</taxon>
        <taxon>Chromadorea</taxon>
        <taxon>Rhabditida</taxon>
        <taxon>Rhabditina</taxon>
        <taxon>Rhabditomorpha</taxon>
        <taxon>Strongyloidea</taxon>
        <taxon>Heligmosomidae</taxon>
        <taxon>Nippostrongylus</taxon>
    </lineage>
</organism>
<dbReference type="Proteomes" id="UP000271162">
    <property type="component" value="Unassembled WGS sequence"/>
</dbReference>
<proteinExistence type="predicted"/>
<evidence type="ECO:0000313" key="4">
    <source>
        <dbReference type="WBParaSite" id="NBR_0001992301-mRNA-1"/>
    </source>
</evidence>
<gene>
    <name evidence="2" type="ORF">NBR_LOCUS19924</name>
</gene>